<keyword evidence="6" id="KW-1185">Reference proteome</keyword>
<protein>
    <submittedName>
        <fullName evidence="5">Uncharacterized protein</fullName>
    </submittedName>
</protein>
<feature type="compositionally biased region" description="Basic and acidic residues" evidence="2">
    <location>
        <begin position="28"/>
        <end position="37"/>
    </location>
</feature>
<name>A0A4U0WZ19_9PEZI</name>
<dbReference type="InterPro" id="IPR023152">
    <property type="entry name" value="RasGAP_CS"/>
</dbReference>
<feature type="domain" description="Ras-GAP" evidence="4">
    <location>
        <begin position="878"/>
        <end position="1115"/>
    </location>
</feature>
<keyword evidence="1" id="KW-0343">GTPase activation</keyword>
<comment type="caution">
    <text evidence="5">The sequence shown here is derived from an EMBL/GenBank/DDBJ whole genome shotgun (WGS) entry which is preliminary data.</text>
</comment>
<feature type="compositionally biased region" description="Basic and acidic residues" evidence="2">
    <location>
        <begin position="1383"/>
        <end position="1392"/>
    </location>
</feature>
<dbReference type="SMART" id="SM00323">
    <property type="entry name" value="RasGAP"/>
    <property type="match status" value="1"/>
</dbReference>
<evidence type="ECO:0000313" key="5">
    <source>
        <dbReference type="EMBL" id="TKA69090.1"/>
    </source>
</evidence>
<accession>A0A4U0WZ19</accession>
<feature type="compositionally biased region" description="Basic and acidic residues" evidence="2">
    <location>
        <begin position="1449"/>
        <end position="1462"/>
    </location>
</feature>
<evidence type="ECO:0000256" key="2">
    <source>
        <dbReference type="SAM" id="MobiDB-lite"/>
    </source>
</evidence>
<evidence type="ECO:0000259" key="3">
    <source>
        <dbReference type="PROSITE" id="PS50004"/>
    </source>
</evidence>
<feature type="compositionally biased region" description="Polar residues" evidence="2">
    <location>
        <begin position="1393"/>
        <end position="1402"/>
    </location>
</feature>
<dbReference type="InterPro" id="IPR039360">
    <property type="entry name" value="Ras_GTPase"/>
</dbReference>
<sequence>MEANAGRQREAKRWTEGRRRPVPNPYDEWLKEERELAARQLQQQQQQQARQPSAPSPPPDSMRLPLRRGNTTSTLRDSAGTIRAVTPDDAAVDTDTSQEDAGSPLFPERGTTSFERAFIPFTGGPYTGGPTVSLGTTTTIVGGPAAANTPTASSSSSSSHKPRRLVRDRNSEREARIGHNSPPGSRNGAVGARAPGMLARSSSRSSRSNGQSHVPPVAATARDAQTNTVRPRTRTLEETWRSERSPTALLKNRNRVGSVHSPSSPIYEGTDYLASVPAATSPPSAPSITSLGSPVLPPADMVARRSISPISSTTADSLTSSLPPAHARRIVHLMKTLAGRSSGNLVFRRGETSPWSQSYCYVKEDTGSLVYEPKGGEGAHRTLVSDLKGCSVQLSNEGDTLIMEVTLPHTGSELHVKLQTQADFDAWYATFLYWSSREPLFGRTPSTSSHPPAVTLSAMPARPAPPPRTSSARQQQRDRAGSSKSDRRKSVISALKEAPVIKIGKMIFWDTNVGYSSQSPAALGQPTTGRPQAYRTQTHGSRRWRRISGQLRENGELKLHSDADNSLISVVQLSQLSRCAIQRLDPSVLENDFCIAIYPQYTSSINNNQPSFLRPIFLSLENRVLFEVWFVLLRAFTIPQLYGPPTHAPYGLAETGADADAAHIATTKDMFRVERSLSIRMVEAKMFPPTANASSIEPAFSGGHNPRHVKPEQYGYYAEVLLDSETRGKTAVKFEGLSPLWGESFDFQDLPPVLSSASVVIKRRPPDSAHAREAYESKLVHEAYGFTSDQHGGFTGLTFDINCGKVEIYLQELEEEKEVEKWWPVVNMYGHHVGEVLIKARAEEGVILMAHDYQPLSQLLHRFSNALTLQIAAMIPGELKRLSDCLLNIFQVSGKAGEWLMALVEEEIDGITKESPMNRLRYSRRLGSNDSHEAHASHSDRELIVRDLNKNATVEANLLFRGNTLLTKSLDTHMRRVGKEYLEESLGAKIREINEKDPECEVDPNRVGNPQDLDRNWRRLLLFTQEVWKCIVAAKAKCPVELRVIFRHIRACAEDRYGDFLRSVSYSSVSGFLFLRFFCPAVLNPKLFGLLKEDIKPRARRTYTLIAKSLQTLANMASFGTKEHWMEPMNAFLSQHRESFKTFIDDTCYVPTPLSTPVHSSSTNSSPTYPAGVPSAETHLSYGTPMTIMQRLPPTSREGFPSLPYLIDQARAFADLVQLWLEVTSPLVSADGMGSGNKRHSDVMHAIQHAEGDLQAFHIICTSLNSRTQECLNRAERAERPNSALSFRWEELINQLQSNKDNESRDELPSQASYDTVADKIASDPSILPPGMQARTTFELPRQREWDPVTDEEREDGQATRLYDPTPPSSSVTPTFDITNTQHVREPLRDRPGSTSMGSSLHGSLRKALRSRGSDHSATPSASASASNVSSTVSSDTEHTSGTTALPNYEREIRHRERREAAKQQIQQQMEEARLRDQEKERRRGKTPLAALKKRREREGSGSRKGSLGLQRGADMT</sequence>
<dbReference type="GO" id="GO:0005096">
    <property type="term" value="F:GTPase activator activity"/>
    <property type="evidence" value="ECO:0007669"/>
    <property type="project" value="UniProtKB-KW"/>
</dbReference>
<dbReference type="SUPFAM" id="SSF49562">
    <property type="entry name" value="C2 domain (Calcium/lipid-binding domain, CaLB)"/>
    <property type="match status" value="1"/>
</dbReference>
<dbReference type="SUPFAM" id="SSF48350">
    <property type="entry name" value="GTPase activation domain, GAP"/>
    <property type="match status" value="1"/>
</dbReference>
<dbReference type="PANTHER" id="PTHR10194:SF60">
    <property type="entry name" value="RAS GTPASE-ACTIVATING PROTEIN RASKOL"/>
    <property type="match status" value="1"/>
</dbReference>
<dbReference type="PANTHER" id="PTHR10194">
    <property type="entry name" value="RAS GTPASE-ACTIVATING PROTEINS"/>
    <property type="match status" value="1"/>
</dbReference>
<feature type="compositionally biased region" description="Low complexity" evidence="2">
    <location>
        <begin position="1504"/>
        <end position="1517"/>
    </location>
</feature>
<feature type="compositionally biased region" description="Low complexity" evidence="2">
    <location>
        <begin position="38"/>
        <end position="53"/>
    </location>
</feature>
<feature type="region of interest" description="Disordered" evidence="2">
    <location>
        <begin position="1322"/>
        <end position="1517"/>
    </location>
</feature>
<proteinExistence type="predicted"/>
<feature type="compositionally biased region" description="Low complexity" evidence="2">
    <location>
        <begin position="1417"/>
        <end position="1435"/>
    </location>
</feature>
<dbReference type="PROSITE" id="PS50018">
    <property type="entry name" value="RAS_GTPASE_ACTIV_2"/>
    <property type="match status" value="1"/>
</dbReference>
<evidence type="ECO:0000259" key="4">
    <source>
        <dbReference type="PROSITE" id="PS50018"/>
    </source>
</evidence>
<dbReference type="EMBL" id="NAJQ01000468">
    <property type="protein sequence ID" value="TKA69090.1"/>
    <property type="molecule type" value="Genomic_DNA"/>
</dbReference>
<dbReference type="PROSITE" id="PS50004">
    <property type="entry name" value="C2"/>
    <property type="match status" value="1"/>
</dbReference>
<feature type="region of interest" description="Disordered" evidence="2">
    <location>
        <begin position="443"/>
        <end position="490"/>
    </location>
</feature>
<feature type="compositionally biased region" description="Basic and acidic residues" evidence="2">
    <location>
        <begin position="165"/>
        <end position="177"/>
    </location>
</feature>
<gene>
    <name evidence="5" type="ORF">B0A55_09835</name>
</gene>
<evidence type="ECO:0000256" key="1">
    <source>
        <dbReference type="ARBA" id="ARBA00022468"/>
    </source>
</evidence>
<dbReference type="GO" id="GO:0007165">
    <property type="term" value="P:signal transduction"/>
    <property type="evidence" value="ECO:0007669"/>
    <property type="project" value="UniProtKB-ARBA"/>
</dbReference>
<evidence type="ECO:0000313" key="6">
    <source>
        <dbReference type="Proteomes" id="UP000309340"/>
    </source>
</evidence>
<dbReference type="OrthoDB" id="775356at2759"/>
<organism evidence="5 6">
    <name type="scientific">Friedmanniomyces simplex</name>
    <dbReference type="NCBI Taxonomy" id="329884"/>
    <lineage>
        <taxon>Eukaryota</taxon>
        <taxon>Fungi</taxon>
        <taxon>Dikarya</taxon>
        <taxon>Ascomycota</taxon>
        <taxon>Pezizomycotina</taxon>
        <taxon>Dothideomycetes</taxon>
        <taxon>Dothideomycetidae</taxon>
        <taxon>Mycosphaerellales</taxon>
        <taxon>Teratosphaeriaceae</taxon>
        <taxon>Friedmanniomyces</taxon>
    </lineage>
</organism>
<feature type="compositionally biased region" description="Low complexity" evidence="2">
    <location>
        <begin position="120"/>
        <end position="131"/>
    </location>
</feature>
<dbReference type="InterPro" id="IPR000008">
    <property type="entry name" value="C2_dom"/>
</dbReference>
<dbReference type="CDD" id="cd05137">
    <property type="entry name" value="RasGAP_CLA2_BUD2"/>
    <property type="match status" value="1"/>
</dbReference>
<dbReference type="InterPro" id="IPR008936">
    <property type="entry name" value="Rho_GTPase_activation_prot"/>
</dbReference>
<feature type="compositionally biased region" description="Basic and acidic residues" evidence="2">
    <location>
        <begin position="475"/>
        <end position="489"/>
    </location>
</feature>
<feature type="region of interest" description="Disordered" evidence="2">
    <location>
        <begin position="1"/>
        <end position="263"/>
    </location>
</feature>
<dbReference type="PROSITE" id="PS00509">
    <property type="entry name" value="RAS_GTPASE_ACTIV_1"/>
    <property type="match status" value="1"/>
</dbReference>
<feature type="compositionally biased region" description="Basic and acidic residues" evidence="2">
    <location>
        <begin position="1471"/>
        <end position="1482"/>
    </location>
</feature>
<dbReference type="InterPro" id="IPR001936">
    <property type="entry name" value="RasGAP_dom"/>
</dbReference>
<reference evidence="5 6" key="1">
    <citation type="submission" date="2017-03" db="EMBL/GenBank/DDBJ databases">
        <title>Genomes of endolithic fungi from Antarctica.</title>
        <authorList>
            <person name="Coleine C."/>
            <person name="Masonjones S."/>
            <person name="Stajich J.E."/>
        </authorList>
    </citation>
    <scope>NUCLEOTIDE SEQUENCE [LARGE SCALE GENOMIC DNA]</scope>
    <source>
        <strain evidence="5 6">CCFEE 5184</strain>
    </source>
</reference>
<feature type="region of interest" description="Disordered" evidence="2">
    <location>
        <begin position="520"/>
        <end position="541"/>
    </location>
</feature>
<dbReference type="STRING" id="329884.A0A4U0WZ19"/>
<feature type="compositionally biased region" description="Polar residues" evidence="2">
    <location>
        <begin position="520"/>
        <end position="539"/>
    </location>
</feature>
<dbReference type="Gene3D" id="1.10.506.10">
    <property type="entry name" value="GTPase Activation - p120gap, domain 1"/>
    <property type="match status" value="1"/>
</dbReference>
<dbReference type="InterPro" id="IPR035892">
    <property type="entry name" value="C2_domain_sf"/>
</dbReference>
<dbReference type="Pfam" id="PF00616">
    <property type="entry name" value="RasGAP"/>
    <property type="match status" value="2"/>
</dbReference>
<dbReference type="Gene3D" id="2.60.40.150">
    <property type="entry name" value="C2 domain"/>
    <property type="match status" value="1"/>
</dbReference>
<feature type="compositionally biased region" description="Basic and acidic residues" evidence="2">
    <location>
        <begin position="7"/>
        <end position="19"/>
    </location>
</feature>
<feature type="compositionally biased region" description="Basic and acidic residues" evidence="2">
    <location>
        <begin position="234"/>
        <end position="244"/>
    </location>
</feature>
<dbReference type="Proteomes" id="UP000309340">
    <property type="component" value="Unassembled WGS sequence"/>
</dbReference>
<feature type="domain" description="C2" evidence="3">
    <location>
        <begin position="658"/>
        <end position="823"/>
    </location>
</feature>